<proteinExistence type="predicted"/>
<dbReference type="SUPFAM" id="SSF82679">
    <property type="entry name" value="N-utilization substance G protein NusG, N-terminal domain"/>
    <property type="match status" value="1"/>
</dbReference>
<dbReference type="CDD" id="cd09895">
    <property type="entry name" value="NGN_SP_UpxY"/>
    <property type="match status" value="1"/>
</dbReference>
<name>A0AAQ0LQB5_9BACE</name>
<dbReference type="Pfam" id="PF02357">
    <property type="entry name" value="NusG"/>
    <property type="match status" value="1"/>
</dbReference>
<organism evidence="3 4">
    <name type="scientific">Bacteroides intestinalis</name>
    <dbReference type="NCBI Taxonomy" id="329854"/>
    <lineage>
        <taxon>Bacteria</taxon>
        <taxon>Pseudomonadati</taxon>
        <taxon>Bacteroidota</taxon>
        <taxon>Bacteroidia</taxon>
        <taxon>Bacteroidales</taxon>
        <taxon>Bacteroidaceae</taxon>
        <taxon>Bacteroides</taxon>
    </lineage>
</organism>
<protein>
    <recommendedName>
        <fullName evidence="2">NusG-like N-terminal domain-containing protein</fullName>
    </recommendedName>
</protein>
<evidence type="ECO:0000256" key="1">
    <source>
        <dbReference type="ARBA" id="ARBA00023163"/>
    </source>
</evidence>
<evidence type="ECO:0000313" key="3">
    <source>
        <dbReference type="EMBL" id="RGT54747.1"/>
    </source>
</evidence>
<gene>
    <name evidence="3" type="ORF">DWX27_06640</name>
</gene>
<dbReference type="EMBL" id="QRWT01000004">
    <property type="protein sequence ID" value="RGT54747.1"/>
    <property type="molecule type" value="Genomic_DNA"/>
</dbReference>
<dbReference type="AlphaFoldDB" id="A0AAQ0LQB5"/>
<dbReference type="RefSeq" id="WP_115501739.1">
    <property type="nucleotide sequence ID" value="NZ_CABMMK010000001.1"/>
</dbReference>
<dbReference type="Proteomes" id="UP000284772">
    <property type="component" value="Unassembled WGS sequence"/>
</dbReference>
<feature type="domain" description="NusG-like N-terminal" evidence="2">
    <location>
        <begin position="16"/>
        <end position="101"/>
    </location>
</feature>
<sequence>MEKANNNMMMDENARCWYIVYTAPRLERKLMQHLNVAGYKTFCPMQTIYINWNGKMKEFVVPFFSGCVFVEGDLKDIAPVVASQEAAFLVGTDGKELSIVSNKANLLSKFAQLLK</sequence>
<accession>A0AAQ0LQB5</accession>
<reference evidence="3 4" key="1">
    <citation type="submission" date="2018-08" db="EMBL/GenBank/DDBJ databases">
        <title>A genome reference for cultivated species of the human gut microbiota.</title>
        <authorList>
            <person name="Zou Y."/>
            <person name="Xue W."/>
            <person name="Luo G."/>
        </authorList>
    </citation>
    <scope>NUCLEOTIDE SEQUENCE [LARGE SCALE GENOMIC DNA]</scope>
    <source>
        <strain evidence="3 4">AF19-10AC</strain>
    </source>
</reference>
<keyword evidence="1" id="KW-0804">Transcription</keyword>
<dbReference type="InterPro" id="IPR036735">
    <property type="entry name" value="NGN_dom_sf"/>
</dbReference>
<comment type="caution">
    <text evidence="3">The sequence shown here is derived from an EMBL/GenBank/DDBJ whole genome shotgun (WGS) entry which is preliminary data.</text>
</comment>
<dbReference type="Gene3D" id="3.30.70.940">
    <property type="entry name" value="NusG, N-terminal domain"/>
    <property type="match status" value="1"/>
</dbReference>
<dbReference type="GO" id="GO:0006354">
    <property type="term" value="P:DNA-templated transcription elongation"/>
    <property type="evidence" value="ECO:0007669"/>
    <property type="project" value="InterPro"/>
</dbReference>
<evidence type="ECO:0000259" key="2">
    <source>
        <dbReference type="Pfam" id="PF02357"/>
    </source>
</evidence>
<dbReference type="InterPro" id="IPR006645">
    <property type="entry name" value="NGN-like_dom"/>
</dbReference>
<evidence type="ECO:0000313" key="4">
    <source>
        <dbReference type="Proteomes" id="UP000284772"/>
    </source>
</evidence>